<feature type="domain" description="AB hydrolase-1" evidence="1">
    <location>
        <begin position="80"/>
        <end position="216"/>
    </location>
</feature>
<dbReference type="InterPro" id="IPR029058">
    <property type="entry name" value="AB_hydrolase_fold"/>
</dbReference>
<gene>
    <name evidence="2" type="ORF">D3230_05665</name>
</gene>
<comment type="caution">
    <text evidence="2">The sequence shown here is derived from an EMBL/GenBank/DDBJ whole genome shotgun (WGS) entry which is preliminary data.</text>
</comment>
<dbReference type="Proteomes" id="UP001645859">
    <property type="component" value="Unassembled WGS sequence"/>
</dbReference>
<sequence length="438" mass="47169">MFVMLVAYRSWGNHPRAPREVAADSHRSTMPSELPAPASRIRQAERLRRAHRVRTVDRALPDGGRFRLAYTRTGPPSQSPVLVFPGGPGLGSVVPYAGLRRRASRLGLDLIMVEHRGVGLSRSRVDGADLSRSALRIAAVVDDAAAVLDAEGVARAVIAGSSYGSYVAQRFGAGHPDRVSAMVLDSAMLDERSLAPASRALHEHYWEGSVSETAPLAMRVQHVAGQDPGHEDGLGFALQLLHEFVGPAAVARYLSLLEGHRGRNLTRWAATLGRGELSRVVPFQMEFDLVGEIAFRELGYGWEDFDTQLSKSGHFANTAANFSPFTPPSVPLSALIDRFTWPTVLLSGDRDIRTPRSESTRIAALVPEAHLIPIRTHGHSALDFAPQLVLGVLQAVTSGIGAAGSLGDRLPQDLVAPRSLASRMIGARLAAAEFPLAR</sequence>
<reference evidence="2 3" key="1">
    <citation type="submission" date="2018-09" db="EMBL/GenBank/DDBJ databases">
        <title>Comparative genomics of Leucobacter spp.</title>
        <authorList>
            <person name="Reis A.C."/>
            <person name="Kolvenbach B.A."/>
            <person name="Corvini P.F.X."/>
            <person name="Nunes O.C."/>
        </authorList>
    </citation>
    <scope>NUCLEOTIDE SEQUENCE [LARGE SCALE GENOMIC DNA]</scope>
    <source>
        <strain evidence="2 3">TAN 31504</strain>
    </source>
</reference>
<dbReference type="EMBL" id="QYAC01000002">
    <property type="protein sequence ID" value="MBL3678783.1"/>
    <property type="molecule type" value="Genomic_DNA"/>
</dbReference>
<keyword evidence="2" id="KW-0378">Hydrolase</keyword>
<dbReference type="PANTHER" id="PTHR43433">
    <property type="entry name" value="HYDROLASE, ALPHA/BETA FOLD FAMILY PROTEIN"/>
    <property type="match status" value="1"/>
</dbReference>
<dbReference type="Pfam" id="PF00561">
    <property type="entry name" value="Abhydrolase_1"/>
    <property type="match status" value="1"/>
</dbReference>
<name>A0ABS1SHN1_9MICO</name>
<dbReference type="Gene3D" id="3.40.50.1820">
    <property type="entry name" value="alpha/beta hydrolase"/>
    <property type="match status" value="1"/>
</dbReference>
<keyword evidence="3" id="KW-1185">Reference proteome</keyword>
<evidence type="ECO:0000313" key="3">
    <source>
        <dbReference type="Proteomes" id="UP001645859"/>
    </source>
</evidence>
<dbReference type="InterPro" id="IPR000073">
    <property type="entry name" value="AB_hydrolase_1"/>
</dbReference>
<dbReference type="InterPro" id="IPR050471">
    <property type="entry name" value="AB_hydrolase"/>
</dbReference>
<evidence type="ECO:0000313" key="2">
    <source>
        <dbReference type="EMBL" id="MBL3678783.1"/>
    </source>
</evidence>
<dbReference type="SUPFAM" id="SSF53474">
    <property type="entry name" value="alpha/beta-Hydrolases"/>
    <property type="match status" value="1"/>
</dbReference>
<protein>
    <submittedName>
        <fullName evidence="2">Alpha/beta fold hydrolase</fullName>
    </submittedName>
</protein>
<dbReference type="PANTHER" id="PTHR43433:SF8">
    <property type="entry name" value="BIFUNCTIONAL LIPASE_ADENYLATE CYCLASE LIPJ"/>
    <property type="match status" value="1"/>
</dbReference>
<accession>A0ABS1SHN1</accession>
<evidence type="ECO:0000259" key="1">
    <source>
        <dbReference type="Pfam" id="PF00561"/>
    </source>
</evidence>
<organism evidence="2 3">
    <name type="scientific">Leucobacter chromiireducens subsp. solipictus</name>
    <dbReference type="NCBI Taxonomy" id="398235"/>
    <lineage>
        <taxon>Bacteria</taxon>
        <taxon>Bacillati</taxon>
        <taxon>Actinomycetota</taxon>
        <taxon>Actinomycetes</taxon>
        <taxon>Micrococcales</taxon>
        <taxon>Microbacteriaceae</taxon>
        <taxon>Leucobacter</taxon>
    </lineage>
</organism>
<proteinExistence type="predicted"/>
<dbReference type="GO" id="GO:0016787">
    <property type="term" value="F:hydrolase activity"/>
    <property type="evidence" value="ECO:0007669"/>
    <property type="project" value="UniProtKB-KW"/>
</dbReference>